<evidence type="ECO:0000256" key="2">
    <source>
        <dbReference type="ARBA" id="ARBA00023015"/>
    </source>
</evidence>
<reference evidence="6 7" key="1">
    <citation type="submission" date="2017-08" db="EMBL/GenBank/DDBJ databases">
        <title>Infants hospitalized years apart are colonized by the same room-sourced microbial strains.</title>
        <authorList>
            <person name="Brooks B."/>
            <person name="Olm M.R."/>
            <person name="Firek B.A."/>
            <person name="Baker R."/>
            <person name="Thomas B.C."/>
            <person name="Morowitz M.J."/>
            <person name="Banfield J.F."/>
        </authorList>
    </citation>
    <scope>NUCLEOTIDE SEQUENCE [LARGE SCALE GENOMIC DNA]</scope>
    <source>
        <strain evidence="6">S2_005_001_R1_22</strain>
    </source>
</reference>
<sequence length="366" mass="39720">MLIEFEFTCHGGQVPKSRNKSGKTSEQEEAPVAFGSVRRATSYDVARLAGVSQSAVSRCFAPGGSIAPATRDKVMKAATELGYRPNALAQALITRRTNLVAVFISRLTNLHYPEVLAELSRRLTDRDIRVLLFALTAESEIDSILEQVWRHDVDGIISAARLDNDQIAGIRRHGIPLVLYNRTAGEHLTPSVWCDSAAGERDLVDRLLAAGHRRYAVIAGPEDSAVGEERRLAALQRLAEAGIEDTPVVRGDFSYASGRDAVSTLARSTPSLDAVICVSDVMAIGAIDGCRFDLGMQVPGDISIVGFDGSEPAGWMSYQVTSIRQPVRRMTEAAVQMLMERIEDPSLPAERRSFVGAFVPGQSARL</sequence>
<dbReference type="SMART" id="SM00354">
    <property type="entry name" value="HTH_LACI"/>
    <property type="match status" value="1"/>
</dbReference>
<dbReference type="Proteomes" id="UP000249229">
    <property type="component" value="Unassembled WGS sequence"/>
</dbReference>
<dbReference type="PROSITE" id="PS50932">
    <property type="entry name" value="HTH_LACI_2"/>
    <property type="match status" value="1"/>
</dbReference>
<dbReference type="Gene3D" id="3.40.50.2300">
    <property type="match status" value="2"/>
</dbReference>
<protein>
    <submittedName>
        <fullName evidence="6">LacI family transcriptional regulator</fullName>
    </submittedName>
</protein>
<dbReference type="AlphaFoldDB" id="A0A2W5P5J4"/>
<name>A0A2W5P5J4_9SPHN</name>
<evidence type="ECO:0000313" key="6">
    <source>
        <dbReference type="EMBL" id="PZQ59828.1"/>
    </source>
</evidence>
<comment type="caution">
    <text evidence="6">The sequence shown here is derived from an EMBL/GenBank/DDBJ whole genome shotgun (WGS) entry which is preliminary data.</text>
</comment>
<feature type="domain" description="HTH lacI-type" evidence="5">
    <location>
        <begin position="40"/>
        <end position="94"/>
    </location>
</feature>
<evidence type="ECO:0000313" key="7">
    <source>
        <dbReference type="Proteomes" id="UP000249229"/>
    </source>
</evidence>
<dbReference type="InterPro" id="IPR000843">
    <property type="entry name" value="HTH_LacI"/>
</dbReference>
<organism evidence="6 7">
    <name type="scientific">Sphingomonas taxi</name>
    <dbReference type="NCBI Taxonomy" id="1549858"/>
    <lineage>
        <taxon>Bacteria</taxon>
        <taxon>Pseudomonadati</taxon>
        <taxon>Pseudomonadota</taxon>
        <taxon>Alphaproteobacteria</taxon>
        <taxon>Sphingomonadales</taxon>
        <taxon>Sphingomonadaceae</taxon>
        <taxon>Sphingomonas</taxon>
    </lineage>
</organism>
<dbReference type="Pfam" id="PF00356">
    <property type="entry name" value="LacI"/>
    <property type="match status" value="1"/>
</dbReference>
<dbReference type="InterPro" id="IPR028082">
    <property type="entry name" value="Peripla_BP_I"/>
</dbReference>
<dbReference type="EMBL" id="QFQI01000007">
    <property type="protein sequence ID" value="PZQ59828.1"/>
    <property type="molecule type" value="Genomic_DNA"/>
</dbReference>
<dbReference type="SUPFAM" id="SSF47413">
    <property type="entry name" value="lambda repressor-like DNA-binding domains"/>
    <property type="match status" value="1"/>
</dbReference>
<dbReference type="Gene3D" id="1.10.260.40">
    <property type="entry name" value="lambda repressor-like DNA-binding domains"/>
    <property type="match status" value="1"/>
</dbReference>
<dbReference type="GO" id="GO:0000976">
    <property type="term" value="F:transcription cis-regulatory region binding"/>
    <property type="evidence" value="ECO:0007669"/>
    <property type="project" value="TreeGrafter"/>
</dbReference>
<accession>A0A2W5P5J4</accession>
<dbReference type="PANTHER" id="PTHR30146:SF95">
    <property type="entry name" value="RIBOSE OPERON REPRESSOR"/>
    <property type="match status" value="1"/>
</dbReference>
<proteinExistence type="predicted"/>
<gene>
    <name evidence="6" type="ORF">DI544_09885</name>
</gene>
<dbReference type="Pfam" id="PF13377">
    <property type="entry name" value="Peripla_BP_3"/>
    <property type="match status" value="1"/>
</dbReference>
<dbReference type="InterPro" id="IPR046335">
    <property type="entry name" value="LacI/GalR-like_sensor"/>
</dbReference>
<dbReference type="InterPro" id="IPR010982">
    <property type="entry name" value="Lambda_DNA-bd_dom_sf"/>
</dbReference>
<evidence type="ECO:0000256" key="1">
    <source>
        <dbReference type="ARBA" id="ARBA00022491"/>
    </source>
</evidence>
<dbReference type="SUPFAM" id="SSF53822">
    <property type="entry name" value="Periplasmic binding protein-like I"/>
    <property type="match status" value="1"/>
</dbReference>
<evidence type="ECO:0000259" key="5">
    <source>
        <dbReference type="PROSITE" id="PS50932"/>
    </source>
</evidence>
<keyword evidence="2" id="KW-0805">Transcription regulation</keyword>
<dbReference type="CDD" id="cd06278">
    <property type="entry name" value="PBP1_LacI-like"/>
    <property type="match status" value="1"/>
</dbReference>
<evidence type="ECO:0000256" key="4">
    <source>
        <dbReference type="ARBA" id="ARBA00023163"/>
    </source>
</evidence>
<keyword evidence="1" id="KW-0678">Repressor</keyword>
<evidence type="ECO:0000256" key="3">
    <source>
        <dbReference type="ARBA" id="ARBA00023125"/>
    </source>
</evidence>
<keyword evidence="3" id="KW-0238">DNA-binding</keyword>
<dbReference type="PANTHER" id="PTHR30146">
    <property type="entry name" value="LACI-RELATED TRANSCRIPTIONAL REPRESSOR"/>
    <property type="match status" value="1"/>
</dbReference>
<keyword evidence="4" id="KW-0804">Transcription</keyword>
<dbReference type="CDD" id="cd01392">
    <property type="entry name" value="HTH_LacI"/>
    <property type="match status" value="1"/>
</dbReference>
<dbReference type="GO" id="GO:0003700">
    <property type="term" value="F:DNA-binding transcription factor activity"/>
    <property type="evidence" value="ECO:0007669"/>
    <property type="project" value="TreeGrafter"/>
</dbReference>